<dbReference type="EC" id="2.4.99.12" evidence="2 9"/>
<evidence type="ECO:0000256" key="4">
    <source>
        <dbReference type="ARBA" id="ARBA00022679"/>
    </source>
</evidence>
<feature type="site" description="Transition state stabilizer" evidence="8">
    <location>
        <position position="151"/>
    </location>
</feature>
<sequence>MPNPEPPALVYPLHSRIKLVLLRWLYTGIMYMATPIILYRLFVRGLKLRSYLHRWAERFGYFRSPRFPVDSIWVHAVSVGELNAAIPLITALRERYADWPIVVTTVTPTGSERLRQVFGDSLFHVYLPYDLPGSVRRFLRRIRPRLAIIMETEIWPNLYFACRTRGIPVLIANARLSERSLRGYGPVQPLAGEAIRSATFIAAQSQTDYERFLSLGAQPERLALVGNIKYDIDMPYEMVDSGIEWRHLAGSQRPVWIAASTHEGEELAVAHAHAEVLQRFPDALLIVAPRHPERFRPMVQLCESIGLRTRSRSEDGTAEPETQCFVADTLGELLRFYAAADVALVAGSLEPIGGHNVLEPALLGKPIVVGPHTFNFAEITELLIEQGAAVRIPDGRELGTTICELLGDPERMRKMGCTATAIIARERGALDRTLAVVAHIVH</sequence>
<dbReference type="Gene3D" id="3.40.50.2000">
    <property type="entry name" value="Glycogen Phosphorylase B"/>
    <property type="match status" value="1"/>
</dbReference>
<evidence type="ECO:0000256" key="6">
    <source>
        <dbReference type="ARBA" id="ARBA00049183"/>
    </source>
</evidence>
<organism evidence="11 12">
    <name type="scientific">Pseudofulvimonas gallinarii</name>
    <dbReference type="NCBI Taxonomy" id="634155"/>
    <lineage>
        <taxon>Bacteria</taxon>
        <taxon>Pseudomonadati</taxon>
        <taxon>Pseudomonadota</taxon>
        <taxon>Gammaproteobacteria</taxon>
        <taxon>Lysobacterales</taxon>
        <taxon>Rhodanobacteraceae</taxon>
        <taxon>Pseudofulvimonas</taxon>
    </lineage>
</organism>
<feature type="transmembrane region" description="Helical" evidence="9">
    <location>
        <begin position="20"/>
        <end position="42"/>
    </location>
</feature>
<evidence type="ECO:0000256" key="8">
    <source>
        <dbReference type="PIRSR" id="PIRSR639901-2"/>
    </source>
</evidence>
<evidence type="ECO:0000259" key="10">
    <source>
        <dbReference type="Pfam" id="PF04413"/>
    </source>
</evidence>
<comment type="subcellular location">
    <subcellularLocation>
        <location evidence="9">Cell membrane</location>
    </subcellularLocation>
</comment>
<feature type="active site" description="Proton acceptor" evidence="7">
    <location>
        <position position="81"/>
    </location>
</feature>
<evidence type="ECO:0000256" key="5">
    <source>
        <dbReference type="ARBA" id="ARBA00031445"/>
    </source>
</evidence>
<name>A0A4R3LDK5_9GAMM</name>
<protein>
    <recommendedName>
        <fullName evidence="3 9">3-deoxy-D-manno-octulosonic acid transferase</fullName>
        <shortName evidence="9">Kdo transferase</shortName>
        <ecNumber evidence="2 9">2.4.99.12</ecNumber>
    </recommendedName>
    <alternativeName>
        <fullName evidence="5 9">Lipid IV(A) 3-deoxy-D-manno-octulosonic acid transferase</fullName>
    </alternativeName>
</protein>
<keyword evidence="9" id="KW-1003">Cell membrane</keyword>
<keyword evidence="9" id="KW-0812">Transmembrane</keyword>
<reference evidence="11 12" key="1">
    <citation type="submission" date="2019-03" db="EMBL/GenBank/DDBJ databases">
        <title>Genomic Encyclopedia of Type Strains, Phase IV (KMG-IV): sequencing the most valuable type-strain genomes for metagenomic binning, comparative biology and taxonomic classification.</title>
        <authorList>
            <person name="Goeker M."/>
        </authorList>
    </citation>
    <scope>NUCLEOTIDE SEQUENCE [LARGE SCALE GENOMIC DNA]</scope>
    <source>
        <strain evidence="11 12">DSM 21944</strain>
    </source>
</reference>
<proteinExistence type="inferred from homology"/>
<dbReference type="InterPro" id="IPR007507">
    <property type="entry name" value="Glycos_transf_N"/>
</dbReference>
<keyword evidence="9" id="KW-0472">Membrane</keyword>
<comment type="similarity">
    <text evidence="9">Belongs to the glycosyltransferase group 1 family.</text>
</comment>
<keyword evidence="12" id="KW-1185">Reference proteome</keyword>
<dbReference type="PANTHER" id="PTHR42755:SF1">
    <property type="entry name" value="3-DEOXY-D-MANNO-OCTULOSONIC ACID TRANSFERASE, MITOCHONDRIAL-RELATED"/>
    <property type="match status" value="1"/>
</dbReference>
<keyword evidence="4 9" id="KW-0808">Transferase</keyword>
<dbReference type="FunFam" id="3.40.50.11720:FF:000001">
    <property type="entry name" value="3-deoxy-D-manno-octulosonic acid transferase"/>
    <property type="match status" value="1"/>
</dbReference>
<feature type="site" description="Transition state stabilizer" evidence="8">
    <location>
        <position position="229"/>
    </location>
</feature>
<dbReference type="RefSeq" id="WP_205985007.1">
    <property type="nucleotide sequence ID" value="NZ_JBHLWF010000033.1"/>
</dbReference>
<gene>
    <name evidence="11" type="ORF">EDC25_11013</name>
</gene>
<keyword evidence="9" id="KW-0448">Lipopolysaccharide biosynthesis</keyword>
<comment type="caution">
    <text evidence="11">The sequence shown here is derived from an EMBL/GenBank/DDBJ whole genome shotgun (WGS) entry which is preliminary data.</text>
</comment>
<dbReference type="InterPro" id="IPR039901">
    <property type="entry name" value="Kdotransferase"/>
</dbReference>
<evidence type="ECO:0000256" key="9">
    <source>
        <dbReference type="RuleBase" id="RU365103"/>
    </source>
</evidence>
<comment type="catalytic activity">
    <reaction evidence="6 9">
        <text>lipid IVA (E. coli) + CMP-3-deoxy-beta-D-manno-octulosonate = alpha-Kdo-(2-&gt;6)-lipid IVA (E. coli) + CMP + H(+)</text>
        <dbReference type="Rhea" id="RHEA:28066"/>
        <dbReference type="ChEBI" id="CHEBI:15378"/>
        <dbReference type="ChEBI" id="CHEBI:58603"/>
        <dbReference type="ChEBI" id="CHEBI:60364"/>
        <dbReference type="ChEBI" id="CHEBI:60377"/>
        <dbReference type="ChEBI" id="CHEBI:85987"/>
        <dbReference type="EC" id="2.4.99.12"/>
    </reaction>
</comment>
<dbReference type="UniPathway" id="UPA00958"/>
<feature type="domain" description="3-deoxy-D-manno-octulosonic-acid transferase N-terminal" evidence="10">
    <location>
        <begin position="53"/>
        <end position="232"/>
    </location>
</feature>
<dbReference type="AlphaFoldDB" id="A0A4R3LDK5"/>
<dbReference type="Gene3D" id="3.40.50.11720">
    <property type="entry name" value="3-Deoxy-D-manno-octulosonic-acid transferase, N-terminal domain"/>
    <property type="match status" value="1"/>
</dbReference>
<dbReference type="GO" id="GO:0005886">
    <property type="term" value="C:plasma membrane"/>
    <property type="evidence" value="ECO:0007669"/>
    <property type="project" value="UniProtKB-SubCell"/>
</dbReference>
<dbReference type="GO" id="GO:0009245">
    <property type="term" value="P:lipid A biosynthetic process"/>
    <property type="evidence" value="ECO:0007669"/>
    <property type="project" value="TreeGrafter"/>
</dbReference>
<comment type="pathway">
    <text evidence="1 9">Bacterial outer membrane biogenesis; LPS core biosynthesis.</text>
</comment>
<evidence type="ECO:0000256" key="7">
    <source>
        <dbReference type="PIRSR" id="PIRSR639901-1"/>
    </source>
</evidence>
<dbReference type="PANTHER" id="PTHR42755">
    <property type="entry name" value="3-DEOXY-MANNO-OCTULOSONATE CYTIDYLYLTRANSFERASE"/>
    <property type="match status" value="1"/>
</dbReference>
<dbReference type="Pfam" id="PF04413">
    <property type="entry name" value="Glycos_transf_N"/>
    <property type="match status" value="1"/>
</dbReference>
<accession>A0A4R3LDK5</accession>
<dbReference type="Proteomes" id="UP000294599">
    <property type="component" value="Unassembled WGS sequence"/>
</dbReference>
<evidence type="ECO:0000313" key="12">
    <source>
        <dbReference type="Proteomes" id="UP000294599"/>
    </source>
</evidence>
<dbReference type="NCBIfam" id="NF004388">
    <property type="entry name" value="PRK05749.1-4"/>
    <property type="match status" value="1"/>
</dbReference>
<evidence type="ECO:0000313" key="11">
    <source>
        <dbReference type="EMBL" id="TCS97952.1"/>
    </source>
</evidence>
<evidence type="ECO:0000256" key="2">
    <source>
        <dbReference type="ARBA" id="ARBA00012621"/>
    </source>
</evidence>
<comment type="function">
    <text evidence="9">Involved in lipopolysaccharide (LPS) biosynthesis. Catalyzes the transfer of 3-deoxy-D-manno-octulosonate (Kdo) residue(s) from CMP-Kdo to lipid IV(A), the tetraacyldisaccharide-1,4'-bisphosphate precursor of lipid A.</text>
</comment>
<dbReference type="EMBL" id="SMAF01000010">
    <property type="protein sequence ID" value="TCS97952.1"/>
    <property type="molecule type" value="Genomic_DNA"/>
</dbReference>
<dbReference type="InterPro" id="IPR038107">
    <property type="entry name" value="Glycos_transf_N_sf"/>
</dbReference>
<evidence type="ECO:0000256" key="3">
    <source>
        <dbReference type="ARBA" id="ARBA00019077"/>
    </source>
</evidence>
<keyword evidence="9" id="KW-1133">Transmembrane helix</keyword>
<dbReference type="GO" id="GO:0009244">
    <property type="term" value="P:lipopolysaccharide core region biosynthetic process"/>
    <property type="evidence" value="ECO:0007669"/>
    <property type="project" value="UniProtKB-UniRule"/>
</dbReference>
<evidence type="ECO:0000256" key="1">
    <source>
        <dbReference type="ARBA" id="ARBA00004713"/>
    </source>
</evidence>
<dbReference type="SUPFAM" id="SSF53756">
    <property type="entry name" value="UDP-Glycosyltransferase/glycogen phosphorylase"/>
    <property type="match status" value="1"/>
</dbReference>
<dbReference type="GO" id="GO:0043842">
    <property type="term" value="F:Kdo transferase activity"/>
    <property type="evidence" value="ECO:0007669"/>
    <property type="project" value="UniProtKB-EC"/>
</dbReference>